<dbReference type="AlphaFoldDB" id="A0A7I4YWR8"/>
<reference evidence="2" key="1">
    <citation type="submission" date="2020-12" db="UniProtKB">
        <authorList>
            <consortium name="WormBaseParasite"/>
        </authorList>
    </citation>
    <scope>IDENTIFICATION</scope>
    <source>
        <strain evidence="2">MHco3</strain>
    </source>
</reference>
<keyword evidence="1" id="KW-1185">Reference proteome</keyword>
<proteinExistence type="predicted"/>
<evidence type="ECO:0000313" key="1">
    <source>
        <dbReference type="Proteomes" id="UP000025227"/>
    </source>
</evidence>
<dbReference type="WBParaSite" id="HCON_00151500-00001">
    <property type="protein sequence ID" value="HCON_00151500-00001"/>
    <property type="gene ID" value="HCON_00151500"/>
</dbReference>
<evidence type="ECO:0000313" key="2">
    <source>
        <dbReference type="WBParaSite" id="HCON_00151500-00001"/>
    </source>
</evidence>
<protein>
    <submittedName>
        <fullName evidence="2">RNase H domain-containing protein</fullName>
    </submittedName>
</protein>
<dbReference type="Proteomes" id="UP000025227">
    <property type="component" value="Unplaced"/>
</dbReference>
<sequence>MNMNIREFLANDTTVQTRLPPEAYSAKKEQKVLGITWNSSNDIVSISCTLPNATNITKRKVAQHIASIYDRLGWLVPLLIPLKWDCLKEPEFGVYLEDTLITTEQHHLVVLEQPIFRTAFSSTTDVRHVNWRCAETLIYQGEEVKRSTDVILHDVIPDAIFGALNSSSPYKLAYLLMVLAQSHVSEVWRTVILLDRPFNLIAPSGLGKASSFYQKRCIYATLSSVAETGNVALAYPLRSRWKATNMTVATVMTGNYALNYPWTDWSLTNLKLRKNLIVLAECFKKSVRLLRIGVRKGWPSS</sequence>
<name>A0A7I4YWR8_HAECO</name>
<organism evidence="1 2">
    <name type="scientific">Haemonchus contortus</name>
    <name type="common">Barber pole worm</name>
    <dbReference type="NCBI Taxonomy" id="6289"/>
    <lineage>
        <taxon>Eukaryota</taxon>
        <taxon>Metazoa</taxon>
        <taxon>Ecdysozoa</taxon>
        <taxon>Nematoda</taxon>
        <taxon>Chromadorea</taxon>
        <taxon>Rhabditida</taxon>
        <taxon>Rhabditina</taxon>
        <taxon>Rhabditomorpha</taxon>
        <taxon>Strongyloidea</taxon>
        <taxon>Trichostrongylidae</taxon>
        <taxon>Haemonchus</taxon>
    </lineage>
</organism>
<accession>A0A7I4YWR8</accession>